<dbReference type="InterPro" id="IPR051681">
    <property type="entry name" value="Ser/Thr_Kinases-Pseudokinases"/>
</dbReference>
<dbReference type="InterPro" id="IPR011009">
    <property type="entry name" value="Kinase-like_dom_sf"/>
</dbReference>
<dbReference type="EMBL" id="HBHX01057599">
    <property type="protein sequence ID" value="CAE0137540.1"/>
    <property type="molecule type" value="Transcribed_RNA"/>
</dbReference>
<dbReference type="GO" id="GO:0004674">
    <property type="term" value="F:protein serine/threonine kinase activity"/>
    <property type="evidence" value="ECO:0007669"/>
    <property type="project" value="TreeGrafter"/>
</dbReference>
<proteinExistence type="predicted"/>
<evidence type="ECO:0000259" key="2">
    <source>
        <dbReference type="PROSITE" id="PS50011"/>
    </source>
</evidence>
<protein>
    <recommendedName>
        <fullName evidence="2">Protein kinase domain-containing protein</fullName>
    </recommendedName>
</protein>
<dbReference type="Gene3D" id="1.10.510.10">
    <property type="entry name" value="Transferase(Phosphotransferase) domain 1"/>
    <property type="match status" value="1"/>
</dbReference>
<dbReference type="Pfam" id="PF00069">
    <property type="entry name" value="Pkinase"/>
    <property type="match status" value="1"/>
</dbReference>
<dbReference type="PROSITE" id="PS50011">
    <property type="entry name" value="PROTEIN_KINASE_DOM"/>
    <property type="match status" value="1"/>
</dbReference>
<sequence length="207" mass="22449">MLDELLHAKVCDFGIAKDFVPQMGSDDTRGSTSSSNTLSSASSESSMLHTVGEGTPRYMAPEVLFGKGEYNESCDVYSFGLLLWEMTHRAIIFGKAHGLQVAFQRAQDGVRPEIELPPSCEPFRGLITAAWQHDPKTRPAMLCLAEELFQCTKLHQAENGTTYAIPDFSRIADCGYNSSSTTNTSLDLAQHVAPASQPEGDDGGQAL</sequence>
<reference evidence="3" key="1">
    <citation type="submission" date="2021-01" db="EMBL/GenBank/DDBJ databases">
        <authorList>
            <person name="Corre E."/>
            <person name="Pelletier E."/>
            <person name="Niang G."/>
            <person name="Scheremetjew M."/>
            <person name="Finn R."/>
            <person name="Kale V."/>
            <person name="Holt S."/>
            <person name="Cochrane G."/>
            <person name="Meng A."/>
            <person name="Brown T."/>
            <person name="Cohen L."/>
        </authorList>
    </citation>
    <scope>NUCLEOTIDE SEQUENCE</scope>
    <source>
        <strain evidence="3">CCMP281</strain>
    </source>
</reference>
<feature type="region of interest" description="Disordered" evidence="1">
    <location>
        <begin position="24"/>
        <end position="53"/>
    </location>
</feature>
<dbReference type="PANTHER" id="PTHR44329:SF289">
    <property type="entry name" value="SERINE_THREONINE-PROTEIN KINASE VIK"/>
    <property type="match status" value="1"/>
</dbReference>
<accession>A0A7S3BL76</accession>
<evidence type="ECO:0000256" key="1">
    <source>
        <dbReference type="SAM" id="MobiDB-lite"/>
    </source>
</evidence>
<dbReference type="SUPFAM" id="SSF56112">
    <property type="entry name" value="Protein kinase-like (PK-like)"/>
    <property type="match status" value="1"/>
</dbReference>
<name>A0A7S3BL76_9EUKA</name>
<feature type="domain" description="Protein kinase" evidence="2">
    <location>
        <begin position="1"/>
        <end position="150"/>
    </location>
</feature>
<evidence type="ECO:0000313" key="3">
    <source>
        <dbReference type="EMBL" id="CAE0137540.1"/>
    </source>
</evidence>
<organism evidence="3">
    <name type="scientific">Haptolina ericina</name>
    <dbReference type="NCBI Taxonomy" id="156174"/>
    <lineage>
        <taxon>Eukaryota</taxon>
        <taxon>Haptista</taxon>
        <taxon>Haptophyta</taxon>
        <taxon>Prymnesiophyceae</taxon>
        <taxon>Prymnesiales</taxon>
        <taxon>Prymnesiaceae</taxon>
        <taxon>Haptolina</taxon>
    </lineage>
</organism>
<dbReference type="PANTHER" id="PTHR44329">
    <property type="entry name" value="SERINE/THREONINE-PROTEIN KINASE TNNI3K-RELATED"/>
    <property type="match status" value="1"/>
</dbReference>
<dbReference type="InterPro" id="IPR000719">
    <property type="entry name" value="Prot_kinase_dom"/>
</dbReference>
<feature type="compositionally biased region" description="Low complexity" evidence="1">
    <location>
        <begin position="30"/>
        <end position="46"/>
    </location>
</feature>
<dbReference type="AlphaFoldDB" id="A0A7S3BL76"/>
<gene>
    <name evidence="3" type="ORF">HERI1096_LOCUS31793</name>
</gene>
<dbReference type="GO" id="GO:0005524">
    <property type="term" value="F:ATP binding"/>
    <property type="evidence" value="ECO:0007669"/>
    <property type="project" value="InterPro"/>
</dbReference>